<name>A0A380G036_STAIN</name>
<dbReference type="CDD" id="cd02042">
    <property type="entry name" value="ParAB_family"/>
    <property type="match status" value="1"/>
</dbReference>
<dbReference type="Proteomes" id="UP000255549">
    <property type="component" value="Unassembled WGS sequence"/>
</dbReference>
<feature type="domain" description="AAA" evidence="1">
    <location>
        <begin position="1"/>
        <end position="168"/>
    </location>
</feature>
<dbReference type="EMBL" id="UHDP01000001">
    <property type="protein sequence ID" value="SUM43583.1"/>
    <property type="molecule type" value="Genomic_DNA"/>
</dbReference>
<dbReference type="OrthoDB" id="9791162at2"/>
<evidence type="ECO:0000259" key="1">
    <source>
        <dbReference type="Pfam" id="PF13614"/>
    </source>
</evidence>
<dbReference type="PANTHER" id="PTHR13696:SF99">
    <property type="entry name" value="COBYRINIC ACID AC-DIAMIDE SYNTHASE"/>
    <property type="match status" value="1"/>
</dbReference>
<accession>A0A380G036</accession>
<dbReference type="Pfam" id="PF13614">
    <property type="entry name" value="AAA_31"/>
    <property type="match status" value="1"/>
</dbReference>
<keyword evidence="3" id="KW-1185">Reference proteome</keyword>
<reference evidence="2 3" key="1">
    <citation type="submission" date="2018-06" db="EMBL/GenBank/DDBJ databases">
        <authorList>
            <consortium name="Pathogen Informatics"/>
            <person name="Doyle S."/>
        </authorList>
    </citation>
    <scope>NUCLEOTIDE SEQUENCE [LARGE SCALE GENOMIC DNA]</scope>
    <source>
        <strain evidence="3">NCTC 11048</strain>
    </source>
</reference>
<dbReference type="InterPro" id="IPR050678">
    <property type="entry name" value="DNA_Partitioning_ATPase"/>
</dbReference>
<protein>
    <submittedName>
        <fullName evidence="2">Chromosome partitioning ATPase</fullName>
    </submittedName>
</protein>
<gene>
    <name evidence="2" type="primary">soj_2</name>
    <name evidence="2" type="ORF">NCTC11048_00053</name>
</gene>
<evidence type="ECO:0000313" key="3">
    <source>
        <dbReference type="Proteomes" id="UP000255549"/>
    </source>
</evidence>
<proteinExistence type="predicted"/>
<evidence type="ECO:0000313" key="2">
    <source>
        <dbReference type="EMBL" id="SUM43583.1"/>
    </source>
</evidence>
<dbReference type="AlphaFoldDB" id="A0A380G036"/>
<dbReference type="SUPFAM" id="SSF52540">
    <property type="entry name" value="P-loop containing nucleoside triphosphate hydrolases"/>
    <property type="match status" value="1"/>
</dbReference>
<dbReference type="PANTHER" id="PTHR13696">
    <property type="entry name" value="P-LOOP CONTAINING NUCLEOSIDE TRIPHOSPHATE HYDROLASE"/>
    <property type="match status" value="1"/>
</dbReference>
<sequence>MKIISVCAIKGGVGKTMIVYNMAKHLAYNNKKVLLFDFDHQCNLSQVFDNDEQSSTVRGIFTGEDVEIKSVSDNIDLVSGYYFLDEVEEELEAGREKYLYLYQWFGDNYSSILTNYDYIIIDTHPDFRAATRNAVVVSDIIISPDVPGANNQESLANLTVRFKNFQEKEHLLEGKLWFVGNRIKHNTKRSRNFKNLIESEEKYLTYFEEKELFIEAAEKRTSVDELMENPVYKLNPSHKKYYENYKNTMNTIINC</sequence>
<dbReference type="Gene3D" id="3.40.50.300">
    <property type="entry name" value="P-loop containing nucleotide triphosphate hydrolases"/>
    <property type="match status" value="1"/>
</dbReference>
<organism evidence="2 3">
    <name type="scientific">Staphylococcus intermedius NCTC 11048</name>
    <dbReference type="NCBI Taxonomy" id="1141106"/>
    <lineage>
        <taxon>Bacteria</taxon>
        <taxon>Bacillati</taxon>
        <taxon>Bacillota</taxon>
        <taxon>Bacilli</taxon>
        <taxon>Bacillales</taxon>
        <taxon>Staphylococcaceae</taxon>
        <taxon>Staphylococcus</taxon>
        <taxon>Staphylococcus intermedius group</taxon>
    </lineage>
</organism>
<dbReference type="STRING" id="1141106.GCA_000308095_02531"/>
<dbReference type="InterPro" id="IPR025669">
    <property type="entry name" value="AAA_dom"/>
</dbReference>
<dbReference type="RefSeq" id="WP_019167314.1">
    <property type="nucleotide sequence ID" value="NZ_CAIB01000021.1"/>
</dbReference>
<dbReference type="InterPro" id="IPR027417">
    <property type="entry name" value="P-loop_NTPase"/>
</dbReference>